<feature type="region of interest" description="Disordered" evidence="6">
    <location>
        <begin position="760"/>
        <end position="840"/>
    </location>
</feature>
<dbReference type="Pfam" id="PF23121">
    <property type="entry name" value="SPOC_AIPP2"/>
    <property type="match status" value="1"/>
</dbReference>
<dbReference type="InterPro" id="IPR011011">
    <property type="entry name" value="Znf_FYVE_PHD"/>
</dbReference>
<feature type="region of interest" description="Disordered" evidence="6">
    <location>
        <begin position="379"/>
        <end position="448"/>
    </location>
</feature>
<feature type="region of interest" description="Disordered" evidence="6">
    <location>
        <begin position="462"/>
        <end position="483"/>
    </location>
</feature>
<keyword evidence="3" id="KW-0862">Zinc</keyword>
<keyword evidence="2" id="KW-0863">Zinc-finger</keyword>
<dbReference type="SUPFAM" id="SSF57903">
    <property type="entry name" value="FYVE/PHD zinc finger"/>
    <property type="match status" value="1"/>
</dbReference>
<dbReference type="InterPro" id="IPR013083">
    <property type="entry name" value="Znf_RING/FYVE/PHD"/>
</dbReference>
<dbReference type="Gene3D" id="3.30.40.10">
    <property type="entry name" value="Zinc/RING finger domain, C3HC4 (zinc finger)"/>
    <property type="match status" value="1"/>
</dbReference>
<dbReference type="Proteomes" id="UP001497457">
    <property type="component" value="Chromosome 24b"/>
</dbReference>
<feature type="compositionally biased region" description="Polar residues" evidence="6">
    <location>
        <begin position="768"/>
        <end position="777"/>
    </location>
</feature>
<protein>
    <recommendedName>
        <fullName evidence="7">AIPP2-like SPOC-like domain-containing protein</fullName>
    </recommendedName>
</protein>
<feature type="compositionally biased region" description="Polar residues" evidence="6">
    <location>
        <begin position="607"/>
        <end position="627"/>
    </location>
</feature>
<dbReference type="PANTHER" id="PTHR33304">
    <property type="match status" value="1"/>
</dbReference>
<organism evidence="8 9">
    <name type="scientific">Urochloa decumbens</name>
    <dbReference type="NCBI Taxonomy" id="240449"/>
    <lineage>
        <taxon>Eukaryota</taxon>
        <taxon>Viridiplantae</taxon>
        <taxon>Streptophyta</taxon>
        <taxon>Embryophyta</taxon>
        <taxon>Tracheophyta</taxon>
        <taxon>Spermatophyta</taxon>
        <taxon>Magnoliopsida</taxon>
        <taxon>Liliopsida</taxon>
        <taxon>Poales</taxon>
        <taxon>Poaceae</taxon>
        <taxon>PACMAD clade</taxon>
        <taxon>Panicoideae</taxon>
        <taxon>Panicodae</taxon>
        <taxon>Paniceae</taxon>
        <taxon>Melinidinae</taxon>
        <taxon>Urochloa</taxon>
    </lineage>
</organism>
<dbReference type="EMBL" id="OZ075134">
    <property type="protein sequence ID" value="CAL4995361.1"/>
    <property type="molecule type" value="Genomic_DNA"/>
</dbReference>
<dbReference type="InterPro" id="IPR056280">
    <property type="entry name" value="AIPP2-like_SPOC"/>
</dbReference>
<evidence type="ECO:0000256" key="5">
    <source>
        <dbReference type="ARBA" id="ARBA00023163"/>
    </source>
</evidence>
<dbReference type="PANTHER" id="PTHR33304:SF59">
    <property type="entry name" value="RING_FYVE_PHD ZINC FINGER SUPERFAMILY PROTEIN"/>
    <property type="match status" value="1"/>
</dbReference>
<dbReference type="AlphaFoldDB" id="A0ABC9B5Y6"/>
<feature type="region of interest" description="Disordered" evidence="6">
    <location>
        <begin position="345"/>
        <end position="364"/>
    </location>
</feature>
<evidence type="ECO:0000313" key="8">
    <source>
        <dbReference type="EMBL" id="CAL4995361.1"/>
    </source>
</evidence>
<keyword evidence="5" id="KW-0804">Transcription</keyword>
<feature type="compositionally biased region" description="Polar residues" evidence="6">
    <location>
        <begin position="433"/>
        <end position="442"/>
    </location>
</feature>
<feature type="compositionally biased region" description="Polar residues" evidence="6">
    <location>
        <begin position="504"/>
        <end position="518"/>
    </location>
</feature>
<reference evidence="8 9" key="2">
    <citation type="submission" date="2024-10" db="EMBL/GenBank/DDBJ databases">
        <authorList>
            <person name="Ryan C."/>
        </authorList>
    </citation>
    <scope>NUCLEOTIDE SEQUENCE [LARGE SCALE GENOMIC DNA]</scope>
</reference>
<feature type="compositionally biased region" description="Low complexity" evidence="6">
    <location>
        <begin position="464"/>
        <end position="478"/>
    </location>
</feature>
<evidence type="ECO:0000256" key="4">
    <source>
        <dbReference type="ARBA" id="ARBA00023015"/>
    </source>
</evidence>
<reference evidence="9" key="1">
    <citation type="submission" date="2024-06" db="EMBL/GenBank/DDBJ databases">
        <authorList>
            <person name="Ryan C."/>
        </authorList>
    </citation>
    <scope>NUCLEOTIDE SEQUENCE [LARGE SCALE GENOMIC DNA]</scope>
</reference>
<feature type="compositionally biased region" description="Basic and acidic residues" evidence="6">
    <location>
        <begin position="58"/>
        <end position="67"/>
    </location>
</feature>
<keyword evidence="1" id="KW-0479">Metal-binding</keyword>
<feature type="compositionally biased region" description="Basic residues" evidence="6">
    <location>
        <begin position="819"/>
        <end position="830"/>
    </location>
</feature>
<feature type="region of interest" description="Disordered" evidence="6">
    <location>
        <begin position="1023"/>
        <end position="1107"/>
    </location>
</feature>
<dbReference type="GO" id="GO:0008270">
    <property type="term" value="F:zinc ion binding"/>
    <property type="evidence" value="ECO:0007669"/>
    <property type="project" value="UniProtKB-KW"/>
</dbReference>
<feature type="compositionally biased region" description="Polar residues" evidence="6">
    <location>
        <begin position="1024"/>
        <end position="1036"/>
    </location>
</feature>
<feature type="compositionally biased region" description="Basic and acidic residues" evidence="6">
    <location>
        <begin position="388"/>
        <end position="399"/>
    </location>
</feature>
<feature type="compositionally biased region" description="Basic and acidic residues" evidence="6">
    <location>
        <begin position="523"/>
        <end position="534"/>
    </location>
</feature>
<dbReference type="InterPro" id="IPR049914">
    <property type="entry name" value="PHD1-3/5-6"/>
</dbReference>
<feature type="domain" description="AIPP2-like SPOC-like" evidence="7">
    <location>
        <begin position="891"/>
        <end position="1015"/>
    </location>
</feature>
<gene>
    <name evidence="8" type="ORF">URODEC1_LOCUS62315</name>
</gene>
<evidence type="ECO:0000256" key="3">
    <source>
        <dbReference type="ARBA" id="ARBA00022833"/>
    </source>
</evidence>
<sequence length="1169" mass="127993">MLPGSRVPRSEAEAAAAATASPSVSPPFSPSRSPQAHLRRRRRRSLASLLAESEAESEATHGGEGREVVGQLLPASLPALRPSGARHRRGGGEGASEFRRRCEMDVVCEVCGDVGYRHLLVQCNSCKNATRHRYCMNQVIYDGSSIEWLCDDCDPKYNEVAESLKWRCEGHHSIQLGSSIIDEPNVSRVEVTMEPWSWGRRRNRLHKAGRHFTWGRRRNRSRMARRENADACTKHFPSGATFNYSEMFVEEKSKRDDVKEGENLGLAMECLGLSKEKDGCSLSLNYVEETIPQGSKADFLPLISDVERSHPFAMDNSWRTLPIVMQEDGSSPAAESVEQFHPLEVVNPDGSSHSPLDPGLETEEQGTDAGLFASVNDAEQSDPSFTDESSHTLSSEEHVGGSSPTSESWDQPEPLEVIKPWDDAPKSILGSKPVSNYSQPMQASDVGNMDVLDPYECLDSRAMSKTVDSSSSSNGGDSTVEKDHADRTECLSGMKTVAPALDNVQGSSPLTQPSSSPNGGDLAIRKNSAERTECLSDTETVGPALDNVQGSSTSTAKECLVSDVDNLDEANRSDKHFLCTTEKKEGGQLEVPSHLNLLNAEVHCSHNDLNGSSSPKSGLGGRNTQNDLPKASLSAGKNVVCSQVSQMEDVNSEVLPSKNVSPCKATKGSFKRPNSHTQGHIKHQKTNLIMKDRNADPARQQSSRPSQQLDHTYLSTSLELSSKGKEVNDANDSEPRCSGSARTYENVVPMKRKRLILPHKEDAETMQVEDSNPPSSENDGEVMRHVESGAMNQRRTAKNHEAVSCPGNSNNQHVNIHTQTKKRRRAKKDKKAPLGNPSVPCAPNGVEQLAPEAAVLAEGCCGLTRMPVISEPTDKQPFICPQPQPTDRSCWTGIMKIGQEYIYLAAHLSNQACKKVRELSLSLPPVMKVTKHSKLKAWPSRWEASELTAESIGLYFFSDNMRPNKELDRLVQYVADHSIVLKYAFGLSKLLIFSSVLLPEQFQTLQGKHYLWGVFRRRSGRSKAASQAKQKVSTSHATEKKDHQDKVQDDTQDEERPISKVQGNTQDQEMPVSKGTIPSEGQPSPGDVHDVGTEVDPSGHRKPANSEALPTKLIVVAQTPRSEQFIKELENEGALVFAVKGLMKPGIVRLSASNAVGPELTRDNDGPAS</sequence>
<keyword evidence="9" id="KW-1185">Reference proteome</keyword>
<evidence type="ECO:0000259" key="7">
    <source>
        <dbReference type="Pfam" id="PF23121"/>
    </source>
</evidence>
<proteinExistence type="predicted"/>
<feature type="region of interest" description="Disordered" evidence="6">
    <location>
        <begin position="655"/>
        <end position="684"/>
    </location>
</feature>
<feature type="region of interest" description="Disordered" evidence="6">
    <location>
        <begin position="606"/>
        <end position="630"/>
    </location>
</feature>
<feature type="region of interest" description="Disordered" evidence="6">
    <location>
        <begin position="1"/>
        <end position="67"/>
    </location>
</feature>
<evidence type="ECO:0000256" key="2">
    <source>
        <dbReference type="ARBA" id="ARBA00022771"/>
    </source>
</evidence>
<feature type="compositionally biased region" description="Polar residues" evidence="6">
    <location>
        <begin position="806"/>
        <end position="818"/>
    </location>
</feature>
<feature type="region of interest" description="Disordered" evidence="6">
    <location>
        <begin position="719"/>
        <end position="741"/>
    </location>
</feature>
<feature type="compositionally biased region" description="Low complexity" evidence="6">
    <location>
        <begin position="13"/>
        <end position="23"/>
    </location>
</feature>
<evidence type="ECO:0000256" key="6">
    <source>
        <dbReference type="SAM" id="MobiDB-lite"/>
    </source>
</evidence>
<evidence type="ECO:0000313" key="9">
    <source>
        <dbReference type="Proteomes" id="UP001497457"/>
    </source>
</evidence>
<feature type="region of interest" description="Disordered" evidence="6">
    <location>
        <begin position="501"/>
        <end position="554"/>
    </location>
</feature>
<accession>A0ABC9B5Y6</accession>
<evidence type="ECO:0000256" key="1">
    <source>
        <dbReference type="ARBA" id="ARBA00022723"/>
    </source>
</evidence>
<name>A0ABC9B5Y6_9POAL</name>
<keyword evidence="4" id="KW-0805">Transcription regulation</keyword>
<feature type="compositionally biased region" description="Basic residues" evidence="6">
    <location>
        <begin position="669"/>
        <end position="684"/>
    </location>
</feature>
<feature type="compositionally biased region" description="Basic and acidic residues" evidence="6">
    <location>
        <begin position="1037"/>
        <end position="1058"/>
    </location>
</feature>